<dbReference type="EC" id="1.1.1.1" evidence="7"/>
<keyword evidence="8" id="KW-1185">Reference proteome</keyword>
<gene>
    <name evidence="7" type="ORF">PLANPX_3594</name>
</gene>
<dbReference type="RefSeq" id="WP_152099644.1">
    <property type="nucleotide sequence ID" value="NZ_AP021861.1"/>
</dbReference>
<reference evidence="8" key="1">
    <citation type="submission" date="2019-10" db="EMBL/GenBank/DDBJ databases">
        <title>Lacipirellula parvula gen. nov., sp. nov., representing a lineage of planctomycetes widespread in freshwater anoxic habitats, and description of the family Lacipirellulaceae.</title>
        <authorList>
            <person name="Dedysh S.N."/>
            <person name="Kulichevskaya I.S."/>
            <person name="Beletsky A.V."/>
            <person name="Rakitin A.L."/>
            <person name="Mardanov A.V."/>
            <person name="Ivanova A.A."/>
            <person name="Saltykova V.X."/>
            <person name="Rijpstra W.I.C."/>
            <person name="Sinninghe Damste J.S."/>
            <person name="Ravin N.V."/>
        </authorList>
    </citation>
    <scope>NUCLEOTIDE SEQUENCE [LARGE SCALE GENOMIC DNA]</scope>
    <source>
        <strain evidence="8">PX69</strain>
    </source>
</reference>
<dbReference type="Pfam" id="PF00465">
    <property type="entry name" value="Fe-ADH"/>
    <property type="match status" value="1"/>
</dbReference>
<evidence type="ECO:0000256" key="4">
    <source>
        <dbReference type="ARBA" id="ARBA00023027"/>
    </source>
</evidence>
<evidence type="ECO:0000259" key="5">
    <source>
        <dbReference type="Pfam" id="PF00465"/>
    </source>
</evidence>
<dbReference type="Gene3D" id="1.20.1090.10">
    <property type="entry name" value="Dehydroquinate synthase-like - alpha domain"/>
    <property type="match status" value="1"/>
</dbReference>
<evidence type="ECO:0000256" key="2">
    <source>
        <dbReference type="ARBA" id="ARBA00007358"/>
    </source>
</evidence>
<dbReference type="KEGG" id="lpav:PLANPX_3594"/>
<dbReference type="Pfam" id="PF25137">
    <property type="entry name" value="ADH_Fe_C"/>
    <property type="match status" value="1"/>
</dbReference>
<dbReference type="GO" id="GO:0046872">
    <property type="term" value="F:metal ion binding"/>
    <property type="evidence" value="ECO:0007669"/>
    <property type="project" value="InterPro"/>
</dbReference>
<dbReference type="AlphaFoldDB" id="A0A5K7XDB3"/>
<dbReference type="SUPFAM" id="SSF56796">
    <property type="entry name" value="Dehydroquinate synthase-like"/>
    <property type="match status" value="1"/>
</dbReference>
<feature type="domain" description="Fe-containing alcohol dehydrogenase-like C-terminal" evidence="6">
    <location>
        <begin position="188"/>
        <end position="385"/>
    </location>
</feature>
<dbReference type="Gene3D" id="3.40.50.1970">
    <property type="match status" value="1"/>
</dbReference>
<dbReference type="InterPro" id="IPR018211">
    <property type="entry name" value="ADH_Fe_CS"/>
</dbReference>
<dbReference type="Proteomes" id="UP000326837">
    <property type="component" value="Chromosome"/>
</dbReference>
<evidence type="ECO:0000313" key="8">
    <source>
        <dbReference type="Proteomes" id="UP000326837"/>
    </source>
</evidence>
<dbReference type="InterPro" id="IPR056798">
    <property type="entry name" value="ADH_Fe_C"/>
</dbReference>
<evidence type="ECO:0000313" key="7">
    <source>
        <dbReference type="EMBL" id="BBO33982.1"/>
    </source>
</evidence>
<dbReference type="InterPro" id="IPR001670">
    <property type="entry name" value="ADH_Fe/GldA"/>
</dbReference>
<proteinExistence type="inferred from homology"/>
<keyword evidence="4" id="KW-0520">NAD</keyword>
<dbReference type="PROSITE" id="PS00913">
    <property type="entry name" value="ADH_IRON_1"/>
    <property type="match status" value="1"/>
</dbReference>
<dbReference type="GO" id="GO:0004022">
    <property type="term" value="F:alcohol dehydrogenase (NAD+) activity"/>
    <property type="evidence" value="ECO:0007669"/>
    <property type="project" value="UniProtKB-EC"/>
</dbReference>
<evidence type="ECO:0000256" key="3">
    <source>
        <dbReference type="ARBA" id="ARBA00023002"/>
    </source>
</evidence>
<organism evidence="7 8">
    <name type="scientific">Lacipirellula parvula</name>
    <dbReference type="NCBI Taxonomy" id="2650471"/>
    <lineage>
        <taxon>Bacteria</taxon>
        <taxon>Pseudomonadati</taxon>
        <taxon>Planctomycetota</taxon>
        <taxon>Planctomycetia</taxon>
        <taxon>Pirellulales</taxon>
        <taxon>Lacipirellulaceae</taxon>
        <taxon>Lacipirellula</taxon>
    </lineage>
</organism>
<dbReference type="EMBL" id="AP021861">
    <property type="protein sequence ID" value="BBO33982.1"/>
    <property type="molecule type" value="Genomic_DNA"/>
</dbReference>
<feature type="domain" description="Alcohol dehydrogenase iron-type/glycerol dehydrogenase GldA" evidence="5">
    <location>
        <begin position="9"/>
        <end position="177"/>
    </location>
</feature>
<accession>A0A5K7XDB3</accession>
<keyword evidence="3 7" id="KW-0560">Oxidoreductase</keyword>
<comment type="cofactor">
    <cofactor evidence="1">
        <name>Fe cation</name>
        <dbReference type="ChEBI" id="CHEBI:24875"/>
    </cofactor>
</comment>
<dbReference type="CDD" id="cd08551">
    <property type="entry name" value="Fe-ADH"/>
    <property type="match status" value="1"/>
</dbReference>
<sequence>MTPFDFRLPTRIVFGAGRIDELGELTKSLAASRVLVVSDPGVVSAGHTQRGVDALHAAGLQTCVFEGFAENPNTNHVADGVAIAQQFKPNCIIGLGGGSSMDCAKGINFIYSCGGRMQDYWGVGKATSPLLPMIAVPTTAGTGSETQSFALISDAETHVKMACGDKRAAFRIALLDPSLTTTQPSRVTALTGFDALAHAVETAVTKVRTPLSQAFSREAWRHLAPNFLRTISEPDNLEARGEMQLGACLAGLAIENSMLGAAHALANPLTAEYGVTHGDAVALMLPHVVRHNGADPEVEPQYHDLVLATAFDRNTPDQRAGADGLALFLADAAAQAGLATRLQDQGVDFSRLPELAADATKQWTGTFNPVAMSTDDFRRLYEQAY</sequence>
<name>A0A5K7XDB3_9BACT</name>
<dbReference type="FunFam" id="3.40.50.1970:FF:000003">
    <property type="entry name" value="Alcohol dehydrogenase, iron-containing"/>
    <property type="match status" value="1"/>
</dbReference>
<evidence type="ECO:0000256" key="1">
    <source>
        <dbReference type="ARBA" id="ARBA00001962"/>
    </source>
</evidence>
<comment type="similarity">
    <text evidence="2">Belongs to the iron-containing alcohol dehydrogenase family.</text>
</comment>
<dbReference type="PANTHER" id="PTHR11496">
    <property type="entry name" value="ALCOHOL DEHYDROGENASE"/>
    <property type="match status" value="1"/>
</dbReference>
<dbReference type="PANTHER" id="PTHR11496:SF102">
    <property type="entry name" value="ALCOHOL DEHYDROGENASE 4"/>
    <property type="match status" value="1"/>
</dbReference>
<dbReference type="InterPro" id="IPR039697">
    <property type="entry name" value="Alcohol_dehydrogenase_Fe"/>
</dbReference>
<protein>
    <submittedName>
        <fullName evidence="7">Alcohol dehydrogenase</fullName>
        <ecNumber evidence="7">1.1.1.1</ecNumber>
    </submittedName>
</protein>
<evidence type="ECO:0000259" key="6">
    <source>
        <dbReference type="Pfam" id="PF25137"/>
    </source>
</evidence>